<dbReference type="PANTHER" id="PTHR46925">
    <property type="entry name" value="G-PROTEIN COUPLED RECEPTOR TKR-1-RELATED"/>
    <property type="match status" value="1"/>
</dbReference>
<keyword evidence="3" id="KW-1003">Cell membrane</keyword>
<dbReference type="SMART" id="SM01381">
    <property type="entry name" value="7TM_GPCR_Srsx"/>
    <property type="match status" value="1"/>
</dbReference>
<organism evidence="14 15">
    <name type="scientific">Neodiprion lecontei</name>
    <name type="common">Redheaded pine sawfly</name>
    <dbReference type="NCBI Taxonomy" id="441921"/>
    <lineage>
        <taxon>Eukaryota</taxon>
        <taxon>Metazoa</taxon>
        <taxon>Ecdysozoa</taxon>
        <taxon>Arthropoda</taxon>
        <taxon>Hexapoda</taxon>
        <taxon>Insecta</taxon>
        <taxon>Pterygota</taxon>
        <taxon>Neoptera</taxon>
        <taxon>Endopterygota</taxon>
        <taxon>Hymenoptera</taxon>
        <taxon>Tenthredinoidea</taxon>
        <taxon>Diprionidae</taxon>
        <taxon>Diprioninae</taxon>
        <taxon>Neodiprion</taxon>
    </lineage>
</organism>
<dbReference type="GeneID" id="107226816"/>
<feature type="transmembrane region" description="Helical" evidence="12">
    <location>
        <begin position="219"/>
        <end position="242"/>
    </location>
</feature>
<evidence type="ECO:0000256" key="11">
    <source>
        <dbReference type="SAM" id="MobiDB-lite"/>
    </source>
</evidence>
<evidence type="ECO:0000313" key="14">
    <source>
        <dbReference type="Proteomes" id="UP000829291"/>
    </source>
</evidence>
<keyword evidence="8 10" id="KW-0675">Receptor</keyword>
<dbReference type="PROSITE" id="PS50262">
    <property type="entry name" value="G_PROTEIN_RECEP_F1_2"/>
    <property type="match status" value="1"/>
</dbReference>
<dbReference type="InterPro" id="IPR001681">
    <property type="entry name" value="Neurokn_rcpt"/>
</dbReference>
<dbReference type="PANTHER" id="PTHR46925:SF2">
    <property type="entry name" value="G-PROTEIN COUPLED RECEPTOR TKR-1-RELATED"/>
    <property type="match status" value="1"/>
</dbReference>
<evidence type="ECO:0000256" key="6">
    <source>
        <dbReference type="ARBA" id="ARBA00023040"/>
    </source>
</evidence>
<keyword evidence="14" id="KW-1185">Reference proteome</keyword>
<dbReference type="SUPFAM" id="SSF81321">
    <property type="entry name" value="Family A G protein-coupled receptor-like"/>
    <property type="match status" value="1"/>
</dbReference>
<keyword evidence="9 10" id="KW-0807">Transducer</keyword>
<dbReference type="Pfam" id="PF00001">
    <property type="entry name" value="7tm_1"/>
    <property type="match status" value="1"/>
</dbReference>
<feature type="domain" description="G-protein coupled receptors family 1 profile" evidence="13">
    <location>
        <begin position="66"/>
        <end position="330"/>
    </location>
</feature>
<protein>
    <submittedName>
        <fullName evidence="15">Tachykinin-like peptides receptor 99D</fullName>
    </submittedName>
</protein>
<keyword evidence="6 10" id="KW-0297">G-protein coupled receptor</keyword>
<evidence type="ECO:0000256" key="12">
    <source>
        <dbReference type="SAM" id="Phobius"/>
    </source>
</evidence>
<dbReference type="RefSeq" id="XP_046591896.1">
    <property type="nucleotide sequence ID" value="XM_046735940.1"/>
</dbReference>
<dbReference type="CDD" id="cd15390">
    <property type="entry name" value="7tmA_TACR"/>
    <property type="match status" value="1"/>
</dbReference>
<evidence type="ECO:0000256" key="5">
    <source>
        <dbReference type="ARBA" id="ARBA00022989"/>
    </source>
</evidence>
<evidence type="ECO:0000256" key="10">
    <source>
        <dbReference type="RuleBase" id="RU000688"/>
    </source>
</evidence>
<keyword evidence="7 12" id="KW-0472">Membrane</keyword>
<evidence type="ECO:0000256" key="9">
    <source>
        <dbReference type="ARBA" id="ARBA00023224"/>
    </source>
</evidence>
<comment type="subcellular location">
    <subcellularLocation>
        <location evidence="1">Cell membrane</location>
        <topology evidence="1">Multi-pass membrane protein</topology>
    </subcellularLocation>
</comment>
<dbReference type="InterPro" id="IPR000276">
    <property type="entry name" value="GPCR_Rhodpsn"/>
</dbReference>
<gene>
    <name evidence="15" type="primary">LOC107226816</name>
</gene>
<feature type="transmembrane region" description="Helical" evidence="12">
    <location>
        <begin position="274"/>
        <end position="295"/>
    </location>
</feature>
<evidence type="ECO:0000256" key="7">
    <source>
        <dbReference type="ARBA" id="ARBA00023136"/>
    </source>
</evidence>
<feature type="transmembrane region" description="Helical" evidence="12">
    <location>
        <begin position="50"/>
        <end position="75"/>
    </location>
</feature>
<dbReference type="PRINTS" id="PR00244">
    <property type="entry name" value="NEUROKININR"/>
</dbReference>
<reference evidence="15" key="1">
    <citation type="submission" date="2025-08" db="UniProtKB">
        <authorList>
            <consortium name="RefSeq"/>
        </authorList>
    </citation>
    <scope>IDENTIFICATION</scope>
    <source>
        <tissue evidence="15">Thorax and Abdomen</tissue>
    </source>
</reference>
<dbReference type="InterPro" id="IPR017452">
    <property type="entry name" value="GPCR_Rhodpsn_7TM"/>
</dbReference>
<evidence type="ECO:0000313" key="15">
    <source>
        <dbReference type="RefSeq" id="XP_046591896.1"/>
    </source>
</evidence>
<dbReference type="Gene3D" id="1.20.1070.10">
    <property type="entry name" value="Rhodopsin 7-helix transmembrane proteins"/>
    <property type="match status" value="1"/>
</dbReference>
<dbReference type="Proteomes" id="UP000829291">
    <property type="component" value="Chromosome 3"/>
</dbReference>
<keyword evidence="5 12" id="KW-1133">Transmembrane helix</keyword>
<dbReference type="PRINTS" id="PR00237">
    <property type="entry name" value="GPCRRHODOPSN"/>
</dbReference>
<keyword evidence="4 10" id="KW-0812">Transmembrane</keyword>
<feature type="transmembrane region" description="Helical" evidence="12">
    <location>
        <begin position="127"/>
        <end position="145"/>
    </location>
</feature>
<name>A0ABM3FV56_NEOLC</name>
<evidence type="ECO:0000259" key="13">
    <source>
        <dbReference type="PROSITE" id="PS50262"/>
    </source>
</evidence>
<accession>A0ABM3FV56</accession>
<evidence type="ECO:0000256" key="4">
    <source>
        <dbReference type="ARBA" id="ARBA00022692"/>
    </source>
</evidence>
<comment type="similarity">
    <text evidence="2 10">Belongs to the G-protein coupled receptor 1 family.</text>
</comment>
<feature type="transmembrane region" description="Helical" evidence="12">
    <location>
        <begin position="165"/>
        <end position="186"/>
    </location>
</feature>
<evidence type="ECO:0000256" key="8">
    <source>
        <dbReference type="ARBA" id="ARBA00023170"/>
    </source>
</evidence>
<feature type="region of interest" description="Disordered" evidence="11">
    <location>
        <begin position="407"/>
        <end position="430"/>
    </location>
</feature>
<feature type="transmembrane region" description="Helical" evidence="12">
    <location>
        <begin position="87"/>
        <end position="107"/>
    </location>
</feature>
<dbReference type="PROSITE" id="PS00237">
    <property type="entry name" value="G_PROTEIN_RECEP_F1_1"/>
    <property type="match status" value="1"/>
</dbReference>
<evidence type="ECO:0000256" key="1">
    <source>
        <dbReference type="ARBA" id="ARBA00004651"/>
    </source>
</evidence>
<sequence length="430" mass="49363">MLSLEEMMYSTSWPLNYSSTLFDNLTYNNTNVTDPSSGGNQFILPWWRQMIWTVLFAGMIVVATGGNLIVIWIVLAHKRMRTVTNYFLVNLSIADAMVSTLNVIFNYTYMLNSHWPFGNLYCKISQFIAVLTICASVFTLMAISIDRYMAIMNPLRPRMGRRATLCIAVAIWMVGAILSLPMLLFYTTFTQNFDNGEVRVICYSDWPNRSDDGLSYGEYLYNVIFMILTYFLPIGSMTFTYARVGLELWGSQSIGEATQRQLDNIRSKRRVVKMMIVVVVIFAVCWLPFHVYFIVTSYLPDITNEPYIQEVFLAIYWLAMSNSMYNPIIYCWMNSRFRRGFAQFFSWCPWVRITPEPNLSRSEAVTSRYSCTGSPDGNARISRNGTVRIPLHLQSSRCIAGGNGAGTRFPVHHRGHGKRWRTSQSRGHVS</sequence>
<proteinExistence type="inferred from homology"/>
<evidence type="ECO:0000256" key="2">
    <source>
        <dbReference type="ARBA" id="ARBA00010663"/>
    </source>
</evidence>
<feature type="transmembrane region" description="Helical" evidence="12">
    <location>
        <begin position="315"/>
        <end position="333"/>
    </location>
</feature>
<feature type="compositionally biased region" description="Basic residues" evidence="11">
    <location>
        <begin position="410"/>
        <end position="421"/>
    </location>
</feature>
<evidence type="ECO:0000256" key="3">
    <source>
        <dbReference type="ARBA" id="ARBA00022475"/>
    </source>
</evidence>